<dbReference type="OrthoDB" id="9813540at2"/>
<dbReference type="RefSeq" id="WP_073257478.1">
    <property type="nucleotide sequence ID" value="NZ_FRCR01000009.1"/>
</dbReference>
<dbReference type="EMBL" id="FRCR01000009">
    <property type="protein sequence ID" value="SHM68496.1"/>
    <property type="molecule type" value="Genomic_DNA"/>
</dbReference>
<protein>
    <submittedName>
        <fullName evidence="2">Uncharacterized membrane protein</fullName>
    </submittedName>
</protein>
<proteinExistence type="predicted"/>
<dbReference type="GO" id="GO:0022857">
    <property type="term" value="F:transmembrane transporter activity"/>
    <property type="evidence" value="ECO:0007669"/>
    <property type="project" value="InterPro"/>
</dbReference>
<keyword evidence="1" id="KW-0472">Membrane</keyword>
<keyword evidence="3" id="KW-1185">Reference proteome</keyword>
<gene>
    <name evidence="2" type="ORF">SAMN05660826_01690</name>
</gene>
<feature type="transmembrane region" description="Helical" evidence="1">
    <location>
        <begin position="113"/>
        <end position="137"/>
    </location>
</feature>
<accession>A0A1M7KSL9</accession>
<dbReference type="Gene3D" id="1.10.1760.20">
    <property type="match status" value="1"/>
</dbReference>
<dbReference type="AlphaFoldDB" id="A0A1M7KSL9"/>
<reference evidence="3" key="1">
    <citation type="submission" date="2016-11" db="EMBL/GenBank/DDBJ databases">
        <authorList>
            <person name="Varghese N."/>
            <person name="Submissions S."/>
        </authorList>
    </citation>
    <scope>NUCLEOTIDE SEQUENCE [LARGE SCALE GENOMIC DNA]</scope>
    <source>
        <strain evidence="3">DSM 18802</strain>
    </source>
</reference>
<keyword evidence="1" id="KW-0812">Transmembrane</keyword>
<dbReference type="Proteomes" id="UP000184375">
    <property type="component" value="Unassembled WGS sequence"/>
</dbReference>
<feature type="transmembrane region" description="Helical" evidence="1">
    <location>
        <begin position="51"/>
        <end position="72"/>
    </location>
</feature>
<feature type="transmembrane region" description="Helical" evidence="1">
    <location>
        <begin position="143"/>
        <end position="165"/>
    </location>
</feature>
<keyword evidence="1" id="KW-1133">Transmembrane helix</keyword>
<evidence type="ECO:0000313" key="2">
    <source>
        <dbReference type="EMBL" id="SHM68496.1"/>
    </source>
</evidence>
<feature type="transmembrane region" description="Helical" evidence="1">
    <location>
        <begin position="84"/>
        <end position="106"/>
    </location>
</feature>
<feature type="transmembrane region" description="Helical" evidence="1">
    <location>
        <begin position="16"/>
        <end position="39"/>
    </location>
</feature>
<evidence type="ECO:0000256" key="1">
    <source>
        <dbReference type="SAM" id="Phobius"/>
    </source>
</evidence>
<evidence type="ECO:0000313" key="3">
    <source>
        <dbReference type="Proteomes" id="UP000184375"/>
    </source>
</evidence>
<dbReference type="InterPro" id="IPR024529">
    <property type="entry name" value="ECF_trnsprt_substrate-spec"/>
</dbReference>
<name>A0A1M7KSL9_9FIRM</name>
<dbReference type="Pfam" id="PF12822">
    <property type="entry name" value="ECF_trnsprt"/>
    <property type="match status" value="1"/>
</dbReference>
<dbReference type="STRING" id="447595.SAMN05660826_01690"/>
<sequence>MNSGRAKGAALGVRTLAVAGVLGAISIVLGMTPLGFIPVPTAAGHATTMHIPAVLGGVLEGPVAGALTGLIFGLHSFMRAGSPIFADPVVAILPRVFIGVVAYYAYRLTGSVALAAAFGTITNTAGVLGIAVMRGYLPAPAAWTVAVTHGIPEIVVAVLITALVYRSLKRARR</sequence>
<organism evidence="2 3">
    <name type="scientific">Caldanaerovirga acetigignens</name>
    <dbReference type="NCBI Taxonomy" id="447595"/>
    <lineage>
        <taxon>Bacteria</taxon>
        <taxon>Bacillati</taxon>
        <taxon>Bacillota</taxon>
        <taxon>Clostridia</taxon>
        <taxon>Thermosediminibacterales</taxon>
        <taxon>Thermosediminibacteraceae</taxon>
        <taxon>Caldanaerovirga</taxon>
    </lineage>
</organism>